<dbReference type="SUPFAM" id="SSF55729">
    <property type="entry name" value="Acyl-CoA N-acyltransferases (Nat)"/>
    <property type="match status" value="1"/>
</dbReference>
<dbReference type="Proteomes" id="UP000238180">
    <property type="component" value="Unassembled WGS sequence"/>
</dbReference>
<dbReference type="EMBL" id="RQSM01000004">
    <property type="protein sequence ID" value="RVU89579.1"/>
    <property type="molecule type" value="Genomic_DNA"/>
</dbReference>
<dbReference type="PROSITE" id="PS51186">
    <property type="entry name" value="GNAT"/>
    <property type="match status" value="1"/>
</dbReference>
<proteinExistence type="predicted"/>
<dbReference type="InterPro" id="IPR016181">
    <property type="entry name" value="Acyl_CoA_acyltransferase"/>
</dbReference>
<dbReference type="CDD" id="cd04301">
    <property type="entry name" value="NAT_SF"/>
    <property type="match status" value="1"/>
</dbReference>
<reference evidence="4" key="1">
    <citation type="submission" date="2018-02" db="EMBL/GenBank/DDBJ databases">
        <authorList>
            <person name="Cohen D.B."/>
            <person name="Kent A.D."/>
        </authorList>
    </citation>
    <scope>NUCLEOTIDE SEQUENCE [LARGE SCALE GENOMIC DNA]</scope>
    <source>
        <strain evidence="4">CIP109753</strain>
    </source>
</reference>
<name>A0A2N9P9I4_9FLAO</name>
<dbReference type="GO" id="GO:0008080">
    <property type="term" value="F:N-acetyltransferase activity"/>
    <property type="evidence" value="ECO:0007669"/>
    <property type="project" value="InterPro"/>
</dbReference>
<dbReference type="PANTHER" id="PTHR13947:SF37">
    <property type="entry name" value="LD18367P"/>
    <property type="match status" value="1"/>
</dbReference>
<feature type="domain" description="N-acetyltransferase" evidence="2">
    <location>
        <begin position="1"/>
        <end position="157"/>
    </location>
</feature>
<gene>
    <name evidence="3" type="ORF">EH230_12400</name>
    <name evidence="4" type="ORF">FLACOL_01013</name>
</gene>
<evidence type="ECO:0000313" key="5">
    <source>
        <dbReference type="Proteomes" id="UP000238180"/>
    </source>
</evidence>
<evidence type="ECO:0000313" key="3">
    <source>
        <dbReference type="EMBL" id="RVU89579.1"/>
    </source>
</evidence>
<dbReference type="Pfam" id="PF00583">
    <property type="entry name" value="Acetyltransf_1"/>
    <property type="match status" value="1"/>
</dbReference>
<reference evidence="3" key="2">
    <citation type="submission" date="2018-12" db="EMBL/GenBank/DDBJ databases">
        <title>Draft genome sequence of Flaovobacterium columnare ARS1 isolated from channel catfish in Alabama.</title>
        <authorList>
            <person name="Cai W."/>
            <person name="Arias C."/>
        </authorList>
    </citation>
    <scope>NUCLEOTIDE SEQUENCE [LARGE SCALE GENOMIC DNA]</scope>
    <source>
        <strain evidence="3">ARS1</strain>
    </source>
</reference>
<dbReference type="Proteomes" id="UP000288951">
    <property type="component" value="Unassembled WGS sequence"/>
</dbReference>
<keyword evidence="1 4" id="KW-0808">Transferase</keyword>
<dbReference type="InterPro" id="IPR050769">
    <property type="entry name" value="NAT_camello-type"/>
</dbReference>
<protein>
    <submittedName>
        <fullName evidence="3 4">Acetyltransferase</fullName>
    </submittedName>
</protein>
<dbReference type="EMBL" id="OLKH01000077">
    <property type="protein sequence ID" value="SPE77024.1"/>
    <property type="molecule type" value="Genomic_DNA"/>
</dbReference>
<dbReference type="InterPro" id="IPR000182">
    <property type="entry name" value="GNAT_dom"/>
</dbReference>
<dbReference type="OrthoDB" id="5419426at2"/>
<dbReference type="RefSeq" id="WP_105195822.1">
    <property type="nucleotide sequence ID" value="NZ_OLKH01000077.1"/>
</dbReference>
<evidence type="ECO:0000256" key="1">
    <source>
        <dbReference type="ARBA" id="ARBA00022679"/>
    </source>
</evidence>
<dbReference type="Gene3D" id="3.40.630.30">
    <property type="match status" value="1"/>
</dbReference>
<organism evidence="4 5">
    <name type="scientific">Flavobacterium columnare</name>
    <dbReference type="NCBI Taxonomy" id="996"/>
    <lineage>
        <taxon>Bacteria</taxon>
        <taxon>Pseudomonadati</taxon>
        <taxon>Bacteroidota</taxon>
        <taxon>Flavobacteriia</taxon>
        <taxon>Flavobacteriales</taxon>
        <taxon>Flavobacteriaceae</taxon>
        <taxon>Flavobacterium</taxon>
    </lineage>
</organism>
<sequence>MIRLIKKEDNIDIAALIRTVLDEYQVPKKGTAYEDPQLDAMFETYQKKQSAYFVLELSGKIVGCAGIAPLQNASFEICELQKMYFLSSVRGKGWGAQMMDVCLNKAREIGFQKCYLETLPTMDKAQNLYLKSGFKYLSKPMGSTGHSACPIWMLKEL</sequence>
<dbReference type="AlphaFoldDB" id="A0A2N9P9I4"/>
<evidence type="ECO:0000259" key="2">
    <source>
        <dbReference type="PROSITE" id="PS51186"/>
    </source>
</evidence>
<accession>A0A2N9P9I4</accession>
<keyword evidence="6" id="KW-1185">Reference proteome</keyword>
<evidence type="ECO:0000313" key="6">
    <source>
        <dbReference type="Proteomes" id="UP000288951"/>
    </source>
</evidence>
<evidence type="ECO:0000313" key="4">
    <source>
        <dbReference type="EMBL" id="SPE77024.1"/>
    </source>
</evidence>
<dbReference type="PANTHER" id="PTHR13947">
    <property type="entry name" value="GNAT FAMILY N-ACETYLTRANSFERASE"/>
    <property type="match status" value="1"/>
</dbReference>